<protein>
    <submittedName>
        <fullName evidence="1">Uncharacterized protein</fullName>
    </submittedName>
</protein>
<accession>A0A855N8Z8</accession>
<gene>
    <name evidence="1" type="ORF">CDQ78_09265</name>
</gene>
<organism evidence="1 2">
    <name type="scientific">Campylobacter hyointestinalis subsp. hyointestinalis</name>
    <dbReference type="NCBI Taxonomy" id="91352"/>
    <lineage>
        <taxon>Bacteria</taxon>
        <taxon>Pseudomonadati</taxon>
        <taxon>Campylobacterota</taxon>
        <taxon>Epsilonproteobacteria</taxon>
        <taxon>Campylobacterales</taxon>
        <taxon>Campylobacteraceae</taxon>
        <taxon>Campylobacter</taxon>
    </lineage>
</organism>
<dbReference type="RefSeq" id="WP_104119606.1">
    <property type="nucleotide sequence ID" value="NZ_NIQP01000014.1"/>
</dbReference>
<dbReference type="AlphaFoldDB" id="A0A855N8Z8"/>
<evidence type="ECO:0000313" key="1">
    <source>
        <dbReference type="EMBL" id="PPB70053.1"/>
    </source>
</evidence>
<dbReference type="EMBL" id="NIQP01000014">
    <property type="protein sequence ID" value="PPB70053.1"/>
    <property type="molecule type" value="Genomic_DNA"/>
</dbReference>
<name>A0A855N8Z8_CAMHY</name>
<proteinExistence type="predicted"/>
<evidence type="ECO:0000313" key="2">
    <source>
        <dbReference type="Proteomes" id="UP000239685"/>
    </source>
</evidence>
<comment type="caution">
    <text evidence="1">The sequence shown here is derived from an EMBL/GenBank/DDBJ whole genome shotgun (WGS) entry which is preliminary data.</text>
</comment>
<sequence>MIRDIKEVCQILNIPYQTALGWNARGSDDYRKRMIDGFRTLSDNQISLFNQNDKITDDKNIKDICILLDIPYQTALSWNARRSSDYRKRIIEGLRVADERTIETFKKS</sequence>
<reference evidence="1 2" key="1">
    <citation type="submission" date="2017-06" db="EMBL/GenBank/DDBJ databases">
        <title>Updating the genomic taxonomy and epidemiology of Campylobacter hyointestinalis; discovery in New Zealand farmed ruminants.</title>
        <authorList>
            <person name="Wilkinson D.A."/>
            <person name="Fayaz A."/>
            <person name="Biggs P.J."/>
            <person name="Midwinter A.C."/>
        </authorList>
    </citation>
    <scope>NUCLEOTIDE SEQUENCE [LARGE SCALE GENOMIC DNA]</scope>
    <source>
        <strain evidence="1 2">S1614a</strain>
    </source>
</reference>
<dbReference type="Proteomes" id="UP000239685">
    <property type="component" value="Unassembled WGS sequence"/>
</dbReference>